<name>A0A0C3SCA8_PHLG1</name>
<accession>A0A0C3SCA8</accession>
<evidence type="ECO:0000313" key="3">
    <source>
        <dbReference type="Proteomes" id="UP000053257"/>
    </source>
</evidence>
<dbReference type="AlphaFoldDB" id="A0A0C3SCA8"/>
<dbReference type="EMBL" id="KN840451">
    <property type="protein sequence ID" value="KIP10747.1"/>
    <property type="molecule type" value="Genomic_DNA"/>
</dbReference>
<dbReference type="HOGENOM" id="CLU_062889_0_0_1"/>
<organism evidence="2 3">
    <name type="scientific">Phlebiopsis gigantea (strain 11061_1 CR5-6)</name>
    <name type="common">White-rot fungus</name>
    <name type="synonym">Peniophora gigantea</name>
    <dbReference type="NCBI Taxonomy" id="745531"/>
    <lineage>
        <taxon>Eukaryota</taxon>
        <taxon>Fungi</taxon>
        <taxon>Dikarya</taxon>
        <taxon>Basidiomycota</taxon>
        <taxon>Agaricomycotina</taxon>
        <taxon>Agaricomycetes</taxon>
        <taxon>Polyporales</taxon>
        <taxon>Phanerochaetaceae</taxon>
        <taxon>Phlebiopsis</taxon>
    </lineage>
</organism>
<dbReference type="InterPro" id="IPR029058">
    <property type="entry name" value="AB_hydrolase_fold"/>
</dbReference>
<dbReference type="OrthoDB" id="437457at2759"/>
<evidence type="ECO:0000259" key="1">
    <source>
        <dbReference type="Pfam" id="PF02230"/>
    </source>
</evidence>
<dbReference type="SUPFAM" id="SSF53474">
    <property type="entry name" value="alpha/beta-Hydrolases"/>
    <property type="match status" value="1"/>
</dbReference>
<dbReference type="STRING" id="745531.A0A0C3SCA8"/>
<feature type="domain" description="Phospholipase/carboxylesterase/thioesterase" evidence="1">
    <location>
        <begin position="13"/>
        <end position="126"/>
    </location>
</feature>
<dbReference type="InterPro" id="IPR003140">
    <property type="entry name" value="PLipase/COase/thioEstase"/>
</dbReference>
<dbReference type="Pfam" id="PF02230">
    <property type="entry name" value="Abhydrolase_2"/>
    <property type="match status" value="1"/>
</dbReference>
<reference evidence="2 3" key="1">
    <citation type="journal article" date="2014" name="PLoS Genet.">
        <title>Analysis of the Phlebiopsis gigantea genome, transcriptome and secretome provides insight into its pioneer colonization strategies of wood.</title>
        <authorList>
            <person name="Hori C."/>
            <person name="Ishida T."/>
            <person name="Igarashi K."/>
            <person name="Samejima M."/>
            <person name="Suzuki H."/>
            <person name="Master E."/>
            <person name="Ferreira P."/>
            <person name="Ruiz-Duenas F.J."/>
            <person name="Held B."/>
            <person name="Canessa P."/>
            <person name="Larrondo L.F."/>
            <person name="Schmoll M."/>
            <person name="Druzhinina I.S."/>
            <person name="Kubicek C.P."/>
            <person name="Gaskell J.A."/>
            <person name="Kersten P."/>
            <person name="St John F."/>
            <person name="Glasner J."/>
            <person name="Sabat G."/>
            <person name="Splinter BonDurant S."/>
            <person name="Syed K."/>
            <person name="Yadav J."/>
            <person name="Mgbeahuruike A.C."/>
            <person name="Kovalchuk A."/>
            <person name="Asiegbu F.O."/>
            <person name="Lackner G."/>
            <person name="Hoffmeister D."/>
            <person name="Rencoret J."/>
            <person name="Gutierrez A."/>
            <person name="Sun H."/>
            <person name="Lindquist E."/>
            <person name="Barry K."/>
            <person name="Riley R."/>
            <person name="Grigoriev I.V."/>
            <person name="Henrissat B."/>
            <person name="Kues U."/>
            <person name="Berka R.M."/>
            <person name="Martinez A.T."/>
            <person name="Covert S.F."/>
            <person name="Blanchette R.A."/>
            <person name="Cullen D."/>
        </authorList>
    </citation>
    <scope>NUCLEOTIDE SEQUENCE [LARGE SCALE GENOMIC DNA]</scope>
    <source>
        <strain evidence="2 3">11061_1 CR5-6</strain>
    </source>
</reference>
<gene>
    <name evidence="2" type="ORF">PHLGIDRAFT_196338</name>
</gene>
<keyword evidence="3" id="KW-1185">Reference proteome</keyword>
<protein>
    <recommendedName>
        <fullName evidence="1">Phospholipase/carboxylesterase/thioesterase domain-containing protein</fullName>
    </recommendedName>
</protein>
<dbReference type="Gene3D" id="3.40.50.1820">
    <property type="entry name" value="alpha/beta hydrolase"/>
    <property type="match status" value="1"/>
</dbReference>
<sequence length="242" mass="26455">MSEPVEISVRESEDGVDENLLILLHGLGDTHKPFAKLGTTLQLPQTATLALRAPDLIPYLYEEAYQWYESFDPLGELLRSPNPTPALALLTTVLEHLHRDCGWPVARVHLFGFAQGGTLAAEFALRWWRTELARTTAGDAQPRALGTVVSVCGPLLSYPTALQRPCPTPLLVAHRPAPAESALPPNALAAFGKGYSFVKDVSLGAGEGMPRNTEWKPIVTFWSEHLSYKVNTSGLYELTNKG</sequence>
<dbReference type="Proteomes" id="UP000053257">
    <property type="component" value="Unassembled WGS sequence"/>
</dbReference>
<dbReference type="GO" id="GO:0016787">
    <property type="term" value="F:hydrolase activity"/>
    <property type="evidence" value="ECO:0007669"/>
    <property type="project" value="InterPro"/>
</dbReference>
<proteinExistence type="predicted"/>
<evidence type="ECO:0000313" key="2">
    <source>
        <dbReference type="EMBL" id="KIP10747.1"/>
    </source>
</evidence>